<keyword evidence="3" id="KW-1185">Reference proteome</keyword>
<accession>A0A8J6XTG6</accession>
<feature type="compositionally biased region" description="Polar residues" evidence="1">
    <location>
        <begin position="31"/>
        <end position="40"/>
    </location>
</feature>
<protein>
    <submittedName>
        <fullName evidence="2">Uncharacterized protein</fullName>
    </submittedName>
</protein>
<dbReference type="Proteomes" id="UP000629098">
    <property type="component" value="Unassembled WGS sequence"/>
</dbReference>
<evidence type="ECO:0000313" key="2">
    <source>
        <dbReference type="EMBL" id="MBD2773533.1"/>
    </source>
</evidence>
<dbReference type="EMBL" id="JACXAE010000054">
    <property type="protein sequence ID" value="MBD2773533.1"/>
    <property type="molecule type" value="Genomic_DNA"/>
</dbReference>
<proteinExistence type="predicted"/>
<comment type="caution">
    <text evidence="2">The sequence shown here is derived from an EMBL/GenBank/DDBJ whole genome shotgun (WGS) entry which is preliminary data.</text>
</comment>
<feature type="region of interest" description="Disordered" evidence="1">
    <location>
        <begin position="31"/>
        <end position="50"/>
    </location>
</feature>
<organism evidence="2 3">
    <name type="scientific">Iningainema tapete BLCC-T55</name>
    <dbReference type="NCBI Taxonomy" id="2748662"/>
    <lineage>
        <taxon>Bacteria</taxon>
        <taxon>Bacillati</taxon>
        <taxon>Cyanobacteriota</taxon>
        <taxon>Cyanophyceae</taxon>
        <taxon>Nostocales</taxon>
        <taxon>Scytonemataceae</taxon>
        <taxon>Iningainema tapete</taxon>
    </lineage>
</organism>
<reference evidence="2" key="1">
    <citation type="submission" date="2020-09" db="EMBL/GenBank/DDBJ databases">
        <title>Iningainema tapete sp. nov. (Scytonemataceae, Cyanobacteria) from greenhouses in central Florida (USA) produces two types of nodularin with biosynthetic potential for microcystin-LR and anabaenopeptins.</title>
        <authorList>
            <person name="Berthold D.E."/>
            <person name="Lefler F.W."/>
            <person name="Huang I.-S."/>
            <person name="Abdulla H."/>
            <person name="Zimba P.V."/>
            <person name="Laughinghouse H.D. IV."/>
        </authorList>
    </citation>
    <scope>NUCLEOTIDE SEQUENCE</scope>
    <source>
        <strain evidence="2">BLCCT55</strain>
    </source>
</reference>
<gene>
    <name evidence="2" type="ORF">ICL16_15995</name>
</gene>
<evidence type="ECO:0000256" key="1">
    <source>
        <dbReference type="SAM" id="MobiDB-lite"/>
    </source>
</evidence>
<dbReference type="RefSeq" id="WP_190829434.1">
    <property type="nucleotide sequence ID" value="NZ_CAWPPI010000054.1"/>
</dbReference>
<name>A0A8J6XTG6_9CYAN</name>
<dbReference type="AlphaFoldDB" id="A0A8J6XTG6"/>
<sequence length="50" mass="5511">MSKQFAQSTQKQLRTSKIQVQVKELTLQSLSKNTTAQLNSDADGGDLTNE</sequence>
<evidence type="ECO:0000313" key="3">
    <source>
        <dbReference type="Proteomes" id="UP000629098"/>
    </source>
</evidence>